<feature type="compositionally biased region" description="Acidic residues" evidence="1">
    <location>
        <begin position="77"/>
        <end position="92"/>
    </location>
</feature>
<feature type="compositionally biased region" description="Pro residues" evidence="1">
    <location>
        <begin position="931"/>
        <end position="956"/>
    </location>
</feature>
<feature type="compositionally biased region" description="Basic and acidic residues" evidence="1">
    <location>
        <begin position="837"/>
        <end position="847"/>
    </location>
</feature>
<feature type="region of interest" description="Disordered" evidence="1">
    <location>
        <begin position="531"/>
        <end position="783"/>
    </location>
</feature>
<dbReference type="EMBL" id="JAVRRG010000071">
    <property type="protein sequence ID" value="KAK5089741.1"/>
    <property type="molecule type" value="Genomic_DNA"/>
</dbReference>
<feature type="region of interest" description="Disordered" evidence="1">
    <location>
        <begin position="1082"/>
        <end position="1141"/>
    </location>
</feature>
<feature type="compositionally biased region" description="Basic and acidic residues" evidence="1">
    <location>
        <begin position="493"/>
        <end position="503"/>
    </location>
</feature>
<dbReference type="PANTHER" id="PTHR48125:SF12">
    <property type="entry name" value="AT HOOK TRANSCRIPTION FACTOR FAMILY-RELATED"/>
    <property type="match status" value="1"/>
</dbReference>
<feature type="compositionally biased region" description="Polar residues" evidence="1">
    <location>
        <begin position="473"/>
        <end position="492"/>
    </location>
</feature>
<feature type="compositionally biased region" description="Polar residues" evidence="1">
    <location>
        <begin position="370"/>
        <end position="388"/>
    </location>
</feature>
<accession>A0ABR0K934</accession>
<feature type="compositionally biased region" description="Basic and acidic residues" evidence="1">
    <location>
        <begin position="714"/>
        <end position="727"/>
    </location>
</feature>
<feature type="region of interest" description="Disordered" evidence="1">
    <location>
        <begin position="313"/>
        <end position="389"/>
    </location>
</feature>
<feature type="compositionally biased region" description="Pro residues" evidence="1">
    <location>
        <begin position="988"/>
        <end position="1002"/>
    </location>
</feature>
<organism evidence="2 3">
    <name type="scientific">Lithohypha guttulata</name>
    <dbReference type="NCBI Taxonomy" id="1690604"/>
    <lineage>
        <taxon>Eukaryota</taxon>
        <taxon>Fungi</taxon>
        <taxon>Dikarya</taxon>
        <taxon>Ascomycota</taxon>
        <taxon>Pezizomycotina</taxon>
        <taxon>Eurotiomycetes</taxon>
        <taxon>Chaetothyriomycetidae</taxon>
        <taxon>Chaetothyriales</taxon>
        <taxon>Trichomeriaceae</taxon>
        <taxon>Lithohypha</taxon>
    </lineage>
</organism>
<gene>
    <name evidence="2" type="ORF">LTR24_005902</name>
</gene>
<feature type="compositionally biased region" description="Polar residues" evidence="1">
    <location>
        <begin position="865"/>
        <end position="899"/>
    </location>
</feature>
<feature type="compositionally biased region" description="Basic and acidic residues" evidence="1">
    <location>
        <begin position="329"/>
        <end position="355"/>
    </location>
</feature>
<feature type="compositionally biased region" description="Polar residues" evidence="1">
    <location>
        <begin position="914"/>
        <end position="925"/>
    </location>
</feature>
<feature type="region of interest" description="Disordered" evidence="1">
    <location>
        <begin position="60"/>
        <end position="104"/>
    </location>
</feature>
<comment type="caution">
    <text evidence="2">The sequence shown here is derived from an EMBL/GenBank/DDBJ whole genome shotgun (WGS) entry which is preliminary data.</text>
</comment>
<feature type="compositionally biased region" description="Pro residues" evidence="1">
    <location>
        <begin position="753"/>
        <end position="764"/>
    </location>
</feature>
<name>A0ABR0K934_9EURO</name>
<proteinExistence type="predicted"/>
<feature type="compositionally biased region" description="Low complexity" evidence="1">
    <location>
        <begin position="641"/>
        <end position="653"/>
    </location>
</feature>
<feature type="compositionally biased region" description="Polar residues" evidence="1">
    <location>
        <begin position="1082"/>
        <end position="1115"/>
    </location>
</feature>
<evidence type="ECO:0000313" key="2">
    <source>
        <dbReference type="EMBL" id="KAK5089741.1"/>
    </source>
</evidence>
<feature type="region of interest" description="Disordered" evidence="1">
    <location>
        <begin position="837"/>
        <end position="1063"/>
    </location>
</feature>
<feature type="compositionally biased region" description="Basic and acidic residues" evidence="1">
    <location>
        <begin position="671"/>
        <end position="681"/>
    </location>
</feature>
<feature type="region of interest" description="Disordered" evidence="1">
    <location>
        <begin position="412"/>
        <end position="512"/>
    </location>
</feature>
<evidence type="ECO:0000256" key="1">
    <source>
        <dbReference type="SAM" id="MobiDB-lite"/>
    </source>
</evidence>
<reference evidence="2 3" key="1">
    <citation type="submission" date="2023-08" db="EMBL/GenBank/DDBJ databases">
        <title>Black Yeasts Isolated from many extreme environments.</title>
        <authorList>
            <person name="Coleine C."/>
            <person name="Stajich J.E."/>
            <person name="Selbmann L."/>
        </authorList>
    </citation>
    <scope>NUCLEOTIDE SEQUENCE [LARGE SCALE GENOMIC DNA]</scope>
    <source>
        <strain evidence="2 3">CCFEE 5885</strain>
    </source>
</reference>
<feature type="compositionally biased region" description="Pro residues" evidence="1">
    <location>
        <begin position="963"/>
        <end position="977"/>
    </location>
</feature>
<feature type="compositionally biased region" description="Polar residues" evidence="1">
    <location>
        <begin position="631"/>
        <end position="640"/>
    </location>
</feature>
<dbReference type="PANTHER" id="PTHR48125">
    <property type="entry name" value="LP07818P1"/>
    <property type="match status" value="1"/>
</dbReference>
<feature type="compositionally biased region" description="Basic and acidic residues" evidence="1">
    <location>
        <begin position="313"/>
        <end position="322"/>
    </location>
</feature>
<feature type="compositionally biased region" description="Polar residues" evidence="1">
    <location>
        <begin position="60"/>
        <end position="69"/>
    </location>
</feature>
<evidence type="ECO:0000313" key="3">
    <source>
        <dbReference type="Proteomes" id="UP001345013"/>
    </source>
</evidence>
<dbReference type="Proteomes" id="UP001345013">
    <property type="component" value="Unassembled WGS sequence"/>
</dbReference>
<feature type="compositionally biased region" description="Polar residues" evidence="1">
    <location>
        <begin position="728"/>
        <end position="738"/>
    </location>
</feature>
<sequence>MTHTTARETYGKAQYSLLAIRVGWHVRQMDMLLEASGHGHSRYHHAASSLAYDNGSSTLSYYEEQSQSGYHPAADVPDQDQDQDQDQDEEPIDAPAPAPSANEVTHELWLNKTPQPRGRHAKDPHAEYIRFDCKDVDDLETNLAEYLSAPTAPAEHATIEFHFPVTAAFMVYTRDFKREAGILWTPADVTDLVRRTAVSVVEVLQDTPNPKDQIVRQKAVARIIVEAVQRADGFRYSFHNNWLSREDRAHRFSYFCNDSTLNKGRAANSGVGTENRRITKPVYACKGLIAIKFSVTKNNLEVHYRHVPLHKTFAERAPPPRRESKRRRLLEILDPKAAERLPKRLGRPPKEKDKSVQPGPPKKKGRPKSANRQPPQGQNVKTHAQQPTDEGLQSMIDFLGSAEREIPMTAEGAPEHGLDSDADSNSGGIIMIGDDAADITPFPPEKVREMQTHQPPQKKPRPHQPMFPGQMEGSFQNGNITWGTSASTNRSSKTADRNGKEKNQSGTGVDDAASAALSELELLKQQLAATQQRLDRLESGKRQPQPYPPYPPPYQYPQYPYPPPPQWYYPPPPPSQPNLPSPKQPQPKQPQYTVSDASWVHVGPPASATPTMYPGGPPHPNANTVAPRPQVAQQASQHTRSPALQSQSSLPPSKADAPARSGSDDSCAQSAEKDPKHHSAATDEENNGGADTEPLAQPESAPTTRIEAPFASHESARSEVVSQDRPDSQAQDPSTRATPQPPPQVRPASTPGQPAPRPEEPVAPPKDAQTQLFGAPSTPAVALGMPTMGVLRPVYAADAPTFHVHANTPTPSKRPSRQPLEGILKLVDAPNIPSARETFDQSEDARKRGYFHNTLDAVKPPTLPSTPSAVTPRTFRNTTAAVKTPTSAEASFANQNQPYVWNGPTYAPGYGPQRQVNQSSVPSHGSQHHAYPPPQGHPPPQGYPYSYPSPYPPPQYPYTGYGPLPPGSFPPRPPPPTGGKNQGTWQAYPPPPPPPPPQPAVAPPKQGGRAPPGYEDLRAQMVAHAHDVPAPVLTTGDRSAESAQTDGKGKELEPAADDTAKNTGTVHAKLAIVSGLQIDTNAASGCTNAEGDNNQPQPRSAVTVSSSGLTDQSVETAPEQVEQEVDEHQGGGNDSDISEEA</sequence>
<feature type="compositionally biased region" description="Pro residues" evidence="1">
    <location>
        <begin position="545"/>
        <end position="588"/>
    </location>
</feature>
<protein>
    <submittedName>
        <fullName evidence="2">Uncharacterized protein</fullName>
    </submittedName>
</protein>
<keyword evidence="3" id="KW-1185">Reference proteome</keyword>